<dbReference type="EMBL" id="CBXE010000069">
    <property type="protein sequence ID" value="CDL81699.1"/>
    <property type="molecule type" value="Genomic_DNA"/>
</dbReference>
<protein>
    <submittedName>
        <fullName evidence="1">Uncharacterized protein</fullName>
    </submittedName>
</protein>
<sequence length="39" mass="4362">MICLLTESQLIYLENNTLFLNLSYLGGGYIPSPQRLGLC</sequence>
<reference evidence="1 2" key="1">
    <citation type="submission" date="2013-11" db="EMBL/GenBank/DDBJ databases">
        <title>Draft genome sequence and annotation of the entomopathogenic bacterium, Xenorhabdus cabanillasi strain JM26.</title>
        <authorList>
            <person name="Gualtieri M."/>
            <person name="Ogier J.C."/>
            <person name="Pages S."/>
            <person name="Givaudan A."/>
            <person name="Gaudriault S."/>
        </authorList>
    </citation>
    <scope>NUCLEOTIDE SEQUENCE [LARGE SCALE GENOMIC DNA]</scope>
    <source>
        <strain evidence="1 2">JM26</strain>
    </source>
</reference>
<comment type="caution">
    <text evidence="1">The sequence shown here is derived from an EMBL/GenBank/DDBJ whole genome shotgun (WGS) entry which is preliminary data.</text>
</comment>
<evidence type="ECO:0000313" key="1">
    <source>
        <dbReference type="EMBL" id="CDL81699.1"/>
    </source>
</evidence>
<dbReference type="Proteomes" id="UP000019197">
    <property type="component" value="Unassembled WGS sequence"/>
</dbReference>
<proteinExistence type="predicted"/>
<organism evidence="1 2">
    <name type="scientific">Xenorhabdus cabanillasii JM26</name>
    <dbReference type="NCBI Taxonomy" id="1427517"/>
    <lineage>
        <taxon>Bacteria</taxon>
        <taxon>Pseudomonadati</taxon>
        <taxon>Pseudomonadota</taxon>
        <taxon>Gammaproteobacteria</taxon>
        <taxon>Enterobacterales</taxon>
        <taxon>Morganellaceae</taxon>
        <taxon>Xenorhabdus</taxon>
    </lineage>
</organism>
<accession>W1ITC9</accession>
<gene>
    <name evidence="1" type="ORF">XCR1_1600004</name>
</gene>
<dbReference type="AlphaFoldDB" id="W1ITC9"/>
<name>W1ITC9_9GAMM</name>
<evidence type="ECO:0000313" key="2">
    <source>
        <dbReference type="Proteomes" id="UP000019197"/>
    </source>
</evidence>